<sequence>MRLLLPILVILLVSSGCGLREIHHQAQTVAQASVIEGRVQPAPGSSGPLIVHLYRRQGMTFVSDTYTRADEQGRFRFHVRPGTYYIGAHIDTNGDQRYQEGEAANYYQRATGVPLPIRVAAGEYKHLPPLPVRGHPPALQGGYRGVQQNPKRWLTQIGKVTALDDPAFSRENAALGLWKPLSFLERVGAGLYFLQPYRDDRIPVLFIHGMGGTPLDWRTAIERLDRDRFQPWVLHYPSGLPLTMITDYAVQALTAVQNRYHPPRLILAAHSMGGLVAHGTLRKYRTRHPDAARRIGLLVTINSPLGGMPSAAQGVAHSPIVIPAWHDLAPNSDYLRWLQSADTPLPPYYLIFSYEDGDSSDGVVPLQSQIPLIWQHRATRIYGFQNSHTGTLKNEDFLALFFGLLDAQAR</sequence>
<dbReference type="PROSITE" id="PS51257">
    <property type="entry name" value="PROKAR_LIPOPROTEIN"/>
    <property type="match status" value="1"/>
</dbReference>
<evidence type="ECO:0000313" key="2">
    <source>
        <dbReference type="EMBL" id="BCX89862.1"/>
    </source>
</evidence>
<keyword evidence="3" id="KW-1185">Reference proteome</keyword>
<name>A0AAU9C851_9GAMM</name>
<dbReference type="InterPro" id="IPR029058">
    <property type="entry name" value="AB_hydrolase_fold"/>
</dbReference>
<accession>A0AAU9C851</accession>
<dbReference type="Proteomes" id="UP001321450">
    <property type="component" value="Chromosome"/>
</dbReference>
<proteinExistence type="predicted"/>
<dbReference type="InterPro" id="IPR000073">
    <property type="entry name" value="AB_hydrolase_1"/>
</dbReference>
<dbReference type="RefSeq" id="WP_286292425.1">
    <property type="nucleotide sequence ID" value="NZ_AP024718.1"/>
</dbReference>
<evidence type="ECO:0000313" key="3">
    <source>
        <dbReference type="Proteomes" id="UP001321450"/>
    </source>
</evidence>
<dbReference type="SUPFAM" id="SSF53474">
    <property type="entry name" value="alpha/beta-Hydrolases"/>
    <property type="match status" value="1"/>
</dbReference>
<organism evidence="2 3">
    <name type="scientific">Methylomarinovum tepidoasis</name>
    <dbReference type="NCBI Taxonomy" id="2840183"/>
    <lineage>
        <taxon>Bacteria</taxon>
        <taxon>Pseudomonadati</taxon>
        <taxon>Pseudomonadota</taxon>
        <taxon>Gammaproteobacteria</taxon>
        <taxon>Methylococcales</taxon>
        <taxon>Methylothermaceae</taxon>
        <taxon>Methylomarinovum</taxon>
    </lineage>
</organism>
<dbReference type="KEGG" id="meiy:MIN45_P2236"/>
<dbReference type="EMBL" id="AP024718">
    <property type="protein sequence ID" value="BCX89862.1"/>
    <property type="molecule type" value="Genomic_DNA"/>
</dbReference>
<dbReference type="Pfam" id="PF12697">
    <property type="entry name" value="Abhydrolase_6"/>
    <property type="match status" value="1"/>
</dbReference>
<gene>
    <name evidence="2" type="ORF">MIN45_P2236</name>
</gene>
<evidence type="ECO:0000259" key="1">
    <source>
        <dbReference type="Pfam" id="PF12697"/>
    </source>
</evidence>
<feature type="domain" description="AB hydrolase-1" evidence="1">
    <location>
        <begin position="204"/>
        <end position="342"/>
    </location>
</feature>
<reference evidence="3" key="1">
    <citation type="journal article" date="2024" name="Int. J. Syst. Evol. Microbiol.">
        <title>Methylomarinovum tepidoasis sp. nov., a moderately thermophilic methanotroph of the family Methylothermaceae isolated from a deep-sea hydrothermal field.</title>
        <authorList>
            <person name="Hirayama H."/>
            <person name="Takaki Y."/>
            <person name="Abe M."/>
            <person name="Miyazaki M."/>
            <person name="Uematsu K."/>
            <person name="Matsui Y."/>
            <person name="Takai K."/>
        </authorList>
    </citation>
    <scope>NUCLEOTIDE SEQUENCE [LARGE SCALE GENOMIC DNA]</scope>
    <source>
        <strain evidence="3">IN45</strain>
    </source>
</reference>
<dbReference type="AlphaFoldDB" id="A0AAU9C851"/>
<protein>
    <recommendedName>
        <fullName evidence="1">AB hydrolase-1 domain-containing protein</fullName>
    </recommendedName>
</protein>
<dbReference type="Gene3D" id="3.40.50.1820">
    <property type="entry name" value="alpha/beta hydrolase"/>
    <property type="match status" value="1"/>
</dbReference>